<dbReference type="GO" id="GO:0016740">
    <property type="term" value="F:transferase activity"/>
    <property type="evidence" value="ECO:0007669"/>
    <property type="project" value="UniProtKB-KW"/>
</dbReference>
<evidence type="ECO:0000313" key="1">
    <source>
        <dbReference type="EMBL" id="EMA47736.1"/>
    </source>
</evidence>
<comment type="caution">
    <text evidence="1">The sequence shown here is derived from an EMBL/GenBank/DDBJ whole genome shotgun (WGS) entry which is preliminary data.</text>
</comment>
<dbReference type="EMBL" id="AOMC01000070">
    <property type="protein sequence ID" value="EMA47736.1"/>
    <property type="molecule type" value="Genomic_DNA"/>
</dbReference>
<accession>M0MQ16</accession>
<dbReference type="Proteomes" id="UP000011568">
    <property type="component" value="Unassembled WGS sequence"/>
</dbReference>
<evidence type="ECO:0000313" key="2">
    <source>
        <dbReference type="Proteomes" id="UP000011568"/>
    </source>
</evidence>
<organism evidence="1 2">
    <name type="scientific">Halococcus morrhuae DSM 1307</name>
    <dbReference type="NCBI Taxonomy" id="931277"/>
    <lineage>
        <taxon>Archaea</taxon>
        <taxon>Methanobacteriati</taxon>
        <taxon>Methanobacteriota</taxon>
        <taxon>Stenosarchaea group</taxon>
        <taxon>Halobacteria</taxon>
        <taxon>Halobacteriales</taxon>
        <taxon>Halococcaceae</taxon>
        <taxon>Halococcus</taxon>
    </lineage>
</organism>
<feature type="non-terminal residue" evidence="1">
    <location>
        <position position="32"/>
    </location>
</feature>
<proteinExistence type="predicted"/>
<reference evidence="1 2" key="1">
    <citation type="journal article" date="2014" name="PLoS Genet.">
        <title>Phylogenetically driven sequencing of extremely halophilic archaea reveals strategies for static and dynamic osmo-response.</title>
        <authorList>
            <person name="Becker E.A."/>
            <person name="Seitzer P.M."/>
            <person name="Tritt A."/>
            <person name="Larsen D."/>
            <person name="Krusor M."/>
            <person name="Yao A.I."/>
            <person name="Wu D."/>
            <person name="Madern D."/>
            <person name="Eisen J.A."/>
            <person name="Darling A.E."/>
            <person name="Facciotti M.T."/>
        </authorList>
    </citation>
    <scope>NUCLEOTIDE SEQUENCE [LARGE SCALE GENOMIC DNA]</scope>
    <source>
        <strain evidence="1 2">DSM 1307</strain>
    </source>
</reference>
<keyword evidence="1" id="KW-0808">Transferase</keyword>
<keyword evidence="2" id="KW-1185">Reference proteome</keyword>
<gene>
    <name evidence="1" type="ORF">C448_04839</name>
</gene>
<name>M0MQ16_HALMO</name>
<dbReference type="Gene3D" id="3.40.630.30">
    <property type="match status" value="1"/>
</dbReference>
<protein>
    <submittedName>
        <fullName evidence="1">N-acetyltransferase GCN5</fullName>
    </submittedName>
</protein>
<dbReference type="AlphaFoldDB" id="M0MQ16"/>
<sequence length="32" mass="3632">MTIREAAIDDAEAITAIARESWSHDYPEILSR</sequence>
<dbReference type="STRING" id="931277.C448_04839"/>